<feature type="compositionally biased region" description="Low complexity" evidence="1">
    <location>
        <begin position="350"/>
        <end position="407"/>
    </location>
</feature>
<dbReference type="EMBL" id="FTNT01000001">
    <property type="protein sequence ID" value="SIR67452.1"/>
    <property type="molecule type" value="Genomic_DNA"/>
</dbReference>
<keyword evidence="4" id="KW-1185">Reference proteome</keyword>
<feature type="region of interest" description="Disordered" evidence="1">
    <location>
        <begin position="350"/>
        <end position="513"/>
    </location>
</feature>
<dbReference type="AlphaFoldDB" id="A0A1N7CV17"/>
<evidence type="ECO:0000313" key="4">
    <source>
        <dbReference type="Proteomes" id="UP000186218"/>
    </source>
</evidence>
<name>A0A1N7CV17_9NOCA</name>
<accession>A0A1N7CV17</accession>
<dbReference type="Proteomes" id="UP000186218">
    <property type="component" value="Unassembled WGS sequence"/>
</dbReference>
<evidence type="ECO:0000313" key="3">
    <source>
        <dbReference type="EMBL" id="SIR67452.1"/>
    </source>
</evidence>
<feature type="compositionally biased region" description="Polar residues" evidence="1">
    <location>
        <begin position="456"/>
        <end position="468"/>
    </location>
</feature>
<dbReference type="InterPro" id="IPR029058">
    <property type="entry name" value="AB_hydrolase_fold"/>
</dbReference>
<dbReference type="Gene3D" id="3.40.50.1820">
    <property type="entry name" value="alpha/beta hydrolase"/>
    <property type="match status" value="1"/>
</dbReference>
<dbReference type="STRING" id="1344003.SAMN05445060_0383"/>
<dbReference type="Pfam" id="PF08237">
    <property type="entry name" value="PE-PPE"/>
    <property type="match status" value="1"/>
</dbReference>
<dbReference type="InterPro" id="IPR013228">
    <property type="entry name" value="PE-PPE_C"/>
</dbReference>
<gene>
    <name evidence="3" type="ORF">SAMN05445060_0383</name>
</gene>
<dbReference type="RefSeq" id="WP_076475958.1">
    <property type="nucleotide sequence ID" value="NZ_FTNT01000001.1"/>
</dbReference>
<proteinExistence type="predicted"/>
<dbReference type="SUPFAM" id="SSF53474">
    <property type="entry name" value="alpha/beta-Hydrolases"/>
    <property type="match status" value="1"/>
</dbReference>
<sequence>MKHAIKPISVIVTALVGAVALVVMSVTTGGVALAASTLLVLGGNSNPNGVRMEDELNGLISTRPGTPYAGYTFTVVPWPAQFPFTTGSDGTTAEASQQQGVANLDAAIRKTAAQLGPGEKIVVVGYSTSADVVIRELRTVVADPGGVASPDQLSFIVFGNPDRPNGGIFARFPGFSIPAPVGVVFDGANPSDTKGYQLLDISWEYDGFSDFPTYPTHVLSVVNAVMGMFLLHSSYFDADLSNAIPDRTYTSDGVTYVTLHSRLPLLIPFAGIVPSQVLDAIEPALRVLVDLGYDRTTPSGVATPAGTGSLDPFTVAAKFSSALLAGLGGLVGITSPTTSSTPLTTATLAASATAVDTESTPTESTPSPAPEATDPAPSTTGSVATATPATTTSAAAADTSTSTPTPSGETDAPADSAPVGDAASTAVQSTPPVVSAPSTATPAGGGPTTDSATAPSTDMSTATETGDTATVAASADDETTGGKHAAADGGSGTVGVASTSIPKHAADPSQTAA</sequence>
<feature type="compositionally biased region" description="Low complexity" evidence="1">
    <location>
        <begin position="435"/>
        <end position="455"/>
    </location>
</feature>
<reference evidence="3 4" key="1">
    <citation type="submission" date="2017-01" db="EMBL/GenBank/DDBJ databases">
        <authorList>
            <person name="Mah S.A."/>
            <person name="Swanson W.J."/>
            <person name="Moy G.W."/>
            <person name="Vacquier V.D."/>
        </authorList>
    </citation>
    <scope>NUCLEOTIDE SEQUENCE [LARGE SCALE GENOMIC DNA]</scope>
    <source>
        <strain evidence="3 4">CPCC 203464</strain>
    </source>
</reference>
<evidence type="ECO:0000256" key="1">
    <source>
        <dbReference type="SAM" id="MobiDB-lite"/>
    </source>
</evidence>
<organism evidence="3 4">
    <name type="scientific">Williamsia sterculiae</name>
    <dbReference type="NCBI Taxonomy" id="1344003"/>
    <lineage>
        <taxon>Bacteria</taxon>
        <taxon>Bacillati</taxon>
        <taxon>Actinomycetota</taxon>
        <taxon>Actinomycetes</taxon>
        <taxon>Mycobacteriales</taxon>
        <taxon>Nocardiaceae</taxon>
        <taxon>Williamsia</taxon>
    </lineage>
</organism>
<protein>
    <submittedName>
        <fullName evidence="3">PE-PPE domain-containing protein</fullName>
    </submittedName>
</protein>
<evidence type="ECO:0000259" key="2">
    <source>
        <dbReference type="Pfam" id="PF08237"/>
    </source>
</evidence>
<feature type="domain" description="PE-PPE" evidence="2">
    <location>
        <begin position="70"/>
        <end position="294"/>
    </location>
</feature>